<keyword evidence="6" id="KW-0560">Oxidoreductase</keyword>
<dbReference type="STRING" id="400668.Mmwyl1_1829"/>
<evidence type="ECO:0000256" key="1">
    <source>
        <dbReference type="ARBA" id="ARBA00001917"/>
    </source>
</evidence>
<keyword evidence="4" id="KW-0001">2Fe-2S</keyword>
<evidence type="ECO:0000313" key="11">
    <source>
        <dbReference type="EMBL" id="ABR70753.1"/>
    </source>
</evidence>
<comment type="cofactor">
    <cofactor evidence="1">
        <name>FMN</name>
        <dbReference type="ChEBI" id="CHEBI:58210"/>
    </cofactor>
</comment>
<dbReference type="eggNOG" id="COG1018">
    <property type="taxonomic scope" value="Bacteria"/>
</dbReference>
<protein>
    <submittedName>
        <fullName evidence="11">Ferredoxin</fullName>
    </submittedName>
</protein>
<name>A6VWC4_MARMS</name>
<evidence type="ECO:0000256" key="4">
    <source>
        <dbReference type="ARBA" id="ARBA00022714"/>
    </source>
</evidence>
<dbReference type="PROSITE" id="PS51085">
    <property type="entry name" value="2FE2S_FER_2"/>
    <property type="match status" value="1"/>
</dbReference>
<evidence type="ECO:0000256" key="8">
    <source>
        <dbReference type="ARBA" id="ARBA00023014"/>
    </source>
</evidence>
<evidence type="ECO:0000256" key="7">
    <source>
        <dbReference type="ARBA" id="ARBA00023004"/>
    </source>
</evidence>
<evidence type="ECO:0000259" key="10">
    <source>
        <dbReference type="PROSITE" id="PS51384"/>
    </source>
</evidence>
<evidence type="ECO:0000256" key="2">
    <source>
        <dbReference type="ARBA" id="ARBA00022630"/>
    </source>
</evidence>
<dbReference type="InterPro" id="IPR050415">
    <property type="entry name" value="MRET"/>
</dbReference>
<dbReference type="PANTHER" id="PTHR47354">
    <property type="entry name" value="NADH OXIDOREDUCTASE HCR"/>
    <property type="match status" value="1"/>
</dbReference>
<keyword evidence="5" id="KW-0479">Metal-binding</keyword>
<accession>A6VWC4</accession>
<sequence>MSVNQGPDLGLGREESWMSETLLKVVVRKRENHTDGVMALELASLNGEALPVFEAGAHVDVHLSDDLIRQYSLCSDPADTSAYRLGILKDPNSRGGSIAAHINLQEGTELTIGVPRNHFPLEKSAKRSILIGGGIGITPMIAMAYSLEAEGKAFELHYCSRSRETSGFLDELATSSFASHVDLHFDSEDQRLDLETVLKDADADTHLYVCGPNGFMDWVISTAKNLGMADSNVHKEFFNVEVKTGGASFEVVAEQSGVTVQVGENESIADALKAAGVKVKVSCEQGTCGTCLCDVIEGTPDHRDVYLTEEEKEDNDQITLCCSRSLSPRLVLDI</sequence>
<dbReference type="InterPro" id="IPR006058">
    <property type="entry name" value="2Fe2S_fd_BS"/>
</dbReference>
<dbReference type="InterPro" id="IPR017938">
    <property type="entry name" value="Riboflavin_synthase-like_b-brl"/>
</dbReference>
<dbReference type="GO" id="GO:0051537">
    <property type="term" value="F:2 iron, 2 sulfur cluster binding"/>
    <property type="evidence" value="ECO:0007669"/>
    <property type="project" value="UniProtKB-KW"/>
</dbReference>
<dbReference type="KEGG" id="mmw:Mmwyl1_1829"/>
<dbReference type="CDD" id="cd00207">
    <property type="entry name" value="fer2"/>
    <property type="match status" value="1"/>
</dbReference>
<dbReference type="PROSITE" id="PS00197">
    <property type="entry name" value="2FE2S_FER_1"/>
    <property type="match status" value="1"/>
</dbReference>
<dbReference type="EMBL" id="CP000749">
    <property type="protein sequence ID" value="ABR70753.1"/>
    <property type="molecule type" value="Genomic_DNA"/>
</dbReference>
<proteinExistence type="predicted"/>
<dbReference type="PROSITE" id="PS51384">
    <property type="entry name" value="FAD_FR"/>
    <property type="match status" value="1"/>
</dbReference>
<evidence type="ECO:0000256" key="3">
    <source>
        <dbReference type="ARBA" id="ARBA00022643"/>
    </source>
</evidence>
<keyword evidence="2" id="KW-0285">Flavoprotein</keyword>
<dbReference type="PANTHER" id="PTHR47354:SF1">
    <property type="entry name" value="CARNITINE MONOOXYGENASE REDUCTASE SUBUNIT"/>
    <property type="match status" value="1"/>
</dbReference>
<dbReference type="SUPFAM" id="SSF63380">
    <property type="entry name" value="Riboflavin synthase domain-like"/>
    <property type="match status" value="1"/>
</dbReference>
<evidence type="ECO:0000259" key="9">
    <source>
        <dbReference type="PROSITE" id="PS51085"/>
    </source>
</evidence>
<dbReference type="InterPro" id="IPR017927">
    <property type="entry name" value="FAD-bd_FR_type"/>
</dbReference>
<dbReference type="HOGENOM" id="CLU_003827_17_0_6"/>
<dbReference type="InterPro" id="IPR036010">
    <property type="entry name" value="2Fe-2S_ferredoxin-like_sf"/>
</dbReference>
<dbReference type="InterPro" id="IPR001041">
    <property type="entry name" value="2Fe-2S_ferredoxin-type"/>
</dbReference>
<dbReference type="SUPFAM" id="SSF52343">
    <property type="entry name" value="Ferredoxin reductase-like, C-terminal NADP-linked domain"/>
    <property type="match status" value="1"/>
</dbReference>
<gene>
    <name evidence="11" type="ordered locus">Mmwyl1_1829</name>
</gene>
<keyword evidence="8" id="KW-0411">Iron-sulfur</keyword>
<dbReference type="InterPro" id="IPR039261">
    <property type="entry name" value="FNR_nucleotide-bd"/>
</dbReference>
<reference evidence="11" key="1">
    <citation type="submission" date="2007-06" db="EMBL/GenBank/DDBJ databases">
        <title>Complete sequence of Marinomonas sp. MWYL1.</title>
        <authorList>
            <consortium name="US DOE Joint Genome Institute"/>
            <person name="Copeland A."/>
            <person name="Lucas S."/>
            <person name="Lapidus A."/>
            <person name="Barry K."/>
            <person name="Glavina del Rio T."/>
            <person name="Dalin E."/>
            <person name="Tice H."/>
            <person name="Pitluck S."/>
            <person name="Kiss H."/>
            <person name="Brettin T."/>
            <person name="Bruce D."/>
            <person name="Detter J.C."/>
            <person name="Han C."/>
            <person name="Schmutz J."/>
            <person name="Larimer F."/>
            <person name="Land M."/>
            <person name="Hauser L."/>
            <person name="Kyrpides N."/>
            <person name="Kim E."/>
            <person name="Johnston A.W.B."/>
            <person name="Todd J.D."/>
            <person name="Rogers R."/>
            <person name="Wexler M."/>
            <person name="Bond P.L."/>
            <person name="Li Y."/>
            <person name="Richardson P."/>
        </authorList>
    </citation>
    <scope>NUCLEOTIDE SEQUENCE [LARGE SCALE GENOMIC DNA]</scope>
    <source>
        <strain evidence="11">MWYL1</strain>
    </source>
</reference>
<dbReference type="Gene3D" id="3.10.20.30">
    <property type="match status" value="1"/>
</dbReference>
<dbReference type="Pfam" id="PF22290">
    <property type="entry name" value="DmmA-like_N"/>
    <property type="match status" value="1"/>
</dbReference>
<dbReference type="SUPFAM" id="SSF54292">
    <property type="entry name" value="2Fe-2S ferredoxin-like"/>
    <property type="match status" value="1"/>
</dbReference>
<evidence type="ECO:0000256" key="5">
    <source>
        <dbReference type="ARBA" id="ARBA00022723"/>
    </source>
</evidence>
<dbReference type="InterPro" id="IPR012675">
    <property type="entry name" value="Beta-grasp_dom_sf"/>
</dbReference>
<dbReference type="AlphaFoldDB" id="A6VWC4"/>
<dbReference type="GO" id="GO:0046872">
    <property type="term" value="F:metal ion binding"/>
    <property type="evidence" value="ECO:0007669"/>
    <property type="project" value="UniProtKB-KW"/>
</dbReference>
<keyword evidence="3" id="KW-0288">FMN</keyword>
<dbReference type="CDD" id="cd06185">
    <property type="entry name" value="PDR_like"/>
    <property type="match status" value="1"/>
</dbReference>
<organism evidence="11">
    <name type="scientific">Marinomonas sp. (strain MWYL1)</name>
    <dbReference type="NCBI Taxonomy" id="400668"/>
    <lineage>
        <taxon>Bacteria</taxon>
        <taxon>Pseudomonadati</taxon>
        <taxon>Pseudomonadota</taxon>
        <taxon>Gammaproteobacteria</taxon>
        <taxon>Oceanospirillales</taxon>
        <taxon>Oceanospirillaceae</taxon>
        <taxon>Marinomonas</taxon>
    </lineage>
</organism>
<dbReference type="PRINTS" id="PR00409">
    <property type="entry name" value="PHDIOXRDTASE"/>
</dbReference>
<dbReference type="InterPro" id="IPR054582">
    <property type="entry name" value="DmmA-like_N"/>
</dbReference>
<feature type="domain" description="2Fe-2S ferredoxin-type" evidence="9">
    <location>
        <begin position="247"/>
        <end position="334"/>
    </location>
</feature>
<dbReference type="Pfam" id="PF00111">
    <property type="entry name" value="Fer2"/>
    <property type="match status" value="1"/>
</dbReference>
<feature type="domain" description="FAD-binding FR-type" evidence="10">
    <location>
        <begin position="18"/>
        <end position="122"/>
    </location>
</feature>
<dbReference type="GO" id="GO:0016491">
    <property type="term" value="F:oxidoreductase activity"/>
    <property type="evidence" value="ECO:0007669"/>
    <property type="project" value="UniProtKB-KW"/>
</dbReference>
<dbReference type="Gene3D" id="2.40.30.10">
    <property type="entry name" value="Translation factors"/>
    <property type="match status" value="1"/>
</dbReference>
<dbReference type="Gene3D" id="3.40.50.80">
    <property type="entry name" value="Nucleotide-binding domain of ferredoxin-NADP reductase (FNR) module"/>
    <property type="match status" value="1"/>
</dbReference>
<evidence type="ECO:0000256" key="6">
    <source>
        <dbReference type="ARBA" id="ARBA00023002"/>
    </source>
</evidence>
<keyword evidence="7" id="KW-0408">Iron</keyword>